<dbReference type="AlphaFoldDB" id="A0A1M7S1E7"/>
<dbReference type="SUPFAM" id="SSF160631">
    <property type="entry name" value="SMI1/KNR4-like"/>
    <property type="match status" value="1"/>
</dbReference>
<protein>
    <submittedName>
        <fullName evidence="3">SMI1 / KNR4 family (SUKH-1)</fullName>
    </submittedName>
</protein>
<evidence type="ECO:0000313" key="4">
    <source>
        <dbReference type="Proteomes" id="UP000186469"/>
    </source>
</evidence>
<sequence>MWIKLNSALLCAIFMCIFCLEANAMSINRKTLTTEDINANPKILNGLHLKQSEVVFMSQFKDLLDGGIEFRLEDTPTLTPFDIVKIEKMIQAPLPEQYRDYLLHANGRNVNKHMTECDDSYCFKVFWPTNNGVFPDEEYRLFNNFFSYDEHAEFPTETLQYNLETWKEHLPKETLPIGRGPGGNYILIGFGEENKGKIYYWCIKSVNIMEQDDDTVAKAYLGFIANSFVEFIDGFVLCDTVDY</sequence>
<keyword evidence="4" id="KW-1185">Reference proteome</keyword>
<dbReference type="Gene3D" id="3.40.1580.10">
    <property type="entry name" value="SMI1/KNR4-like"/>
    <property type="match status" value="1"/>
</dbReference>
<feature type="domain" description="Knr4/Smi1-like" evidence="2">
    <location>
        <begin position="77"/>
        <end position="234"/>
    </location>
</feature>
<feature type="signal peptide" evidence="1">
    <location>
        <begin position="1"/>
        <end position="24"/>
    </location>
</feature>
<organism evidence="3 4">
    <name type="scientific">Desulfovibrio litoralis DSM 11393</name>
    <dbReference type="NCBI Taxonomy" id="1121455"/>
    <lineage>
        <taxon>Bacteria</taxon>
        <taxon>Pseudomonadati</taxon>
        <taxon>Thermodesulfobacteriota</taxon>
        <taxon>Desulfovibrionia</taxon>
        <taxon>Desulfovibrionales</taxon>
        <taxon>Desulfovibrionaceae</taxon>
        <taxon>Desulfovibrio</taxon>
    </lineage>
</organism>
<evidence type="ECO:0000259" key="2">
    <source>
        <dbReference type="SMART" id="SM00860"/>
    </source>
</evidence>
<evidence type="ECO:0000313" key="3">
    <source>
        <dbReference type="EMBL" id="SHN52318.1"/>
    </source>
</evidence>
<gene>
    <name evidence="3" type="ORF">SAMN02745728_00449</name>
</gene>
<keyword evidence="1" id="KW-0732">Signal</keyword>
<proteinExistence type="predicted"/>
<dbReference type="SMART" id="SM00860">
    <property type="entry name" value="SMI1_KNR4"/>
    <property type="match status" value="1"/>
</dbReference>
<evidence type="ECO:0000256" key="1">
    <source>
        <dbReference type="SAM" id="SignalP"/>
    </source>
</evidence>
<dbReference type="STRING" id="1121455.SAMN02745728_00449"/>
<feature type="chain" id="PRO_5013337276" evidence="1">
    <location>
        <begin position="25"/>
        <end position="243"/>
    </location>
</feature>
<reference evidence="3 4" key="1">
    <citation type="submission" date="2016-12" db="EMBL/GenBank/DDBJ databases">
        <authorList>
            <person name="Song W.-J."/>
            <person name="Kurnit D.M."/>
        </authorList>
    </citation>
    <scope>NUCLEOTIDE SEQUENCE [LARGE SCALE GENOMIC DNA]</scope>
    <source>
        <strain evidence="3 4">DSM 11393</strain>
    </source>
</reference>
<dbReference type="InterPro" id="IPR018958">
    <property type="entry name" value="Knr4/Smi1-like_dom"/>
</dbReference>
<dbReference type="Pfam" id="PF09346">
    <property type="entry name" value="SMI1_KNR4"/>
    <property type="match status" value="1"/>
</dbReference>
<dbReference type="EMBL" id="FRDI01000002">
    <property type="protein sequence ID" value="SHN52318.1"/>
    <property type="molecule type" value="Genomic_DNA"/>
</dbReference>
<dbReference type="InterPro" id="IPR037883">
    <property type="entry name" value="Knr4/Smi1-like_sf"/>
</dbReference>
<dbReference type="Proteomes" id="UP000186469">
    <property type="component" value="Unassembled WGS sequence"/>
</dbReference>
<dbReference type="OrthoDB" id="5512314at2"/>
<name>A0A1M7S1E7_9BACT</name>
<accession>A0A1M7S1E7</accession>